<protein>
    <submittedName>
        <fullName evidence="2">Uncharacterized protein</fullName>
    </submittedName>
</protein>
<comment type="caution">
    <text evidence="2">The sequence shown here is derived from an EMBL/GenBank/DDBJ whole genome shotgun (WGS) entry which is preliminary data.</text>
</comment>
<evidence type="ECO:0000256" key="1">
    <source>
        <dbReference type="SAM" id="MobiDB-lite"/>
    </source>
</evidence>
<dbReference type="AlphaFoldDB" id="A0AA47M2F6"/>
<gene>
    <name evidence="2" type="ORF">N1851_032903</name>
</gene>
<dbReference type="EMBL" id="JAOPHQ010006274">
    <property type="protein sequence ID" value="KAK0132274.1"/>
    <property type="molecule type" value="Genomic_DNA"/>
</dbReference>
<sequence>MCSLSNREQFSLYFIFPQLSFCDHFLNNGPPGSKGGAHPSGWMKETYFFDFLKHFVEHAKCSNNKPCLLLLDNHSTPFMDSILLSFPPHCSYRLQHLDRTFYVLLKRHINSMSDSWMRNNPAKKKSTTLAATPLNIQAGFRVQPYNRDVFLETEFAPSNVSDRPFQDTALPGPSTNPELPSPSANLALPGCSNPVLSGPRTNQALPGPCTNPALPGPSPNLALSGPSTNLAFSRPQHQLSPAYHHITLV</sequence>
<feature type="compositionally biased region" description="Polar residues" evidence="1">
    <location>
        <begin position="173"/>
        <end position="184"/>
    </location>
</feature>
<name>A0AA47M2F6_MERPO</name>
<dbReference type="Proteomes" id="UP001174136">
    <property type="component" value="Unassembled WGS sequence"/>
</dbReference>
<evidence type="ECO:0000313" key="2">
    <source>
        <dbReference type="EMBL" id="KAK0132274.1"/>
    </source>
</evidence>
<reference evidence="2" key="1">
    <citation type="journal article" date="2023" name="Front. Mar. Sci.">
        <title>A new Merluccius polli reference genome to investigate the effects of global change in West African waters.</title>
        <authorList>
            <person name="Mateo J.L."/>
            <person name="Blanco-Fernandez C."/>
            <person name="Garcia-Vazquez E."/>
            <person name="Machado-Schiaffino G."/>
        </authorList>
    </citation>
    <scope>NUCLEOTIDE SEQUENCE</scope>
    <source>
        <strain evidence="2">C29</strain>
        <tissue evidence="2">Fin</tissue>
    </source>
</reference>
<proteinExistence type="predicted"/>
<keyword evidence="3" id="KW-1185">Reference proteome</keyword>
<organism evidence="2 3">
    <name type="scientific">Merluccius polli</name>
    <name type="common">Benguela hake</name>
    <name type="synonym">Merluccius cadenati</name>
    <dbReference type="NCBI Taxonomy" id="89951"/>
    <lineage>
        <taxon>Eukaryota</taxon>
        <taxon>Metazoa</taxon>
        <taxon>Chordata</taxon>
        <taxon>Craniata</taxon>
        <taxon>Vertebrata</taxon>
        <taxon>Euteleostomi</taxon>
        <taxon>Actinopterygii</taxon>
        <taxon>Neopterygii</taxon>
        <taxon>Teleostei</taxon>
        <taxon>Neoteleostei</taxon>
        <taxon>Acanthomorphata</taxon>
        <taxon>Zeiogadaria</taxon>
        <taxon>Gadariae</taxon>
        <taxon>Gadiformes</taxon>
        <taxon>Gadoidei</taxon>
        <taxon>Merlucciidae</taxon>
        <taxon>Merluccius</taxon>
    </lineage>
</organism>
<feature type="region of interest" description="Disordered" evidence="1">
    <location>
        <begin position="160"/>
        <end position="229"/>
    </location>
</feature>
<accession>A0AA47M2F6</accession>
<evidence type="ECO:0000313" key="3">
    <source>
        <dbReference type="Proteomes" id="UP001174136"/>
    </source>
</evidence>